<proteinExistence type="predicted"/>
<accession>A0AAV7P2N3</accession>
<evidence type="ECO:0000256" key="1">
    <source>
        <dbReference type="SAM" id="MobiDB-lite"/>
    </source>
</evidence>
<gene>
    <name evidence="2" type="ORF">NDU88_009022</name>
</gene>
<reference evidence="2" key="1">
    <citation type="journal article" date="2022" name="bioRxiv">
        <title>Sequencing and chromosome-scale assembly of the giantPleurodeles waltlgenome.</title>
        <authorList>
            <person name="Brown T."/>
            <person name="Elewa A."/>
            <person name="Iarovenko S."/>
            <person name="Subramanian E."/>
            <person name="Araus A.J."/>
            <person name="Petzold A."/>
            <person name="Susuki M."/>
            <person name="Suzuki K.-i.T."/>
            <person name="Hayashi T."/>
            <person name="Toyoda A."/>
            <person name="Oliveira C."/>
            <person name="Osipova E."/>
            <person name="Leigh N.D."/>
            <person name="Simon A."/>
            <person name="Yun M.H."/>
        </authorList>
    </citation>
    <scope>NUCLEOTIDE SEQUENCE</scope>
    <source>
        <strain evidence="2">20211129_DDA</strain>
        <tissue evidence="2">Liver</tissue>
    </source>
</reference>
<name>A0AAV7P2N3_PLEWA</name>
<feature type="region of interest" description="Disordered" evidence="1">
    <location>
        <begin position="1"/>
        <end position="70"/>
    </location>
</feature>
<comment type="caution">
    <text evidence="2">The sequence shown here is derived from an EMBL/GenBank/DDBJ whole genome shotgun (WGS) entry which is preliminary data.</text>
</comment>
<organism evidence="2 3">
    <name type="scientific">Pleurodeles waltl</name>
    <name type="common">Iberian ribbed newt</name>
    <dbReference type="NCBI Taxonomy" id="8319"/>
    <lineage>
        <taxon>Eukaryota</taxon>
        <taxon>Metazoa</taxon>
        <taxon>Chordata</taxon>
        <taxon>Craniata</taxon>
        <taxon>Vertebrata</taxon>
        <taxon>Euteleostomi</taxon>
        <taxon>Amphibia</taxon>
        <taxon>Batrachia</taxon>
        <taxon>Caudata</taxon>
        <taxon>Salamandroidea</taxon>
        <taxon>Salamandridae</taxon>
        <taxon>Pleurodelinae</taxon>
        <taxon>Pleurodeles</taxon>
    </lineage>
</organism>
<protein>
    <submittedName>
        <fullName evidence="2">Uncharacterized protein</fullName>
    </submittedName>
</protein>
<dbReference type="Proteomes" id="UP001066276">
    <property type="component" value="Chromosome 8"/>
</dbReference>
<evidence type="ECO:0000313" key="2">
    <source>
        <dbReference type="EMBL" id="KAJ1120873.1"/>
    </source>
</evidence>
<dbReference type="EMBL" id="JANPWB010000012">
    <property type="protein sequence ID" value="KAJ1120873.1"/>
    <property type="molecule type" value="Genomic_DNA"/>
</dbReference>
<sequence>MGRHSACRAGCQLGGARQTAEKRRPDEAFQQEKSRSNMVPVRFSEAAPTQGEGEENIALDLPSTSRQEASTPSVNWVLQGMLQAQQQLVIWIWGDK</sequence>
<evidence type="ECO:0000313" key="3">
    <source>
        <dbReference type="Proteomes" id="UP001066276"/>
    </source>
</evidence>
<dbReference type="AlphaFoldDB" id="A0AAV7P2N3"/>
<keyword evidence="3" id="KW-1185">Reference proteome</keyword>
<feature type="compositionally biased region" description="Basic and acidic residues" evidence="1">
    <location>
        <begin position="19"/>
        <end position="35"/>
    </location>
</feature>